<dbReference type="SUPFAM" id="SSF103473">
    <property type="entry name" value="MFS general substrate transporter"/>
    <property type="match status" value="1"/>
</dbReference>
<feature type="transmembrane region" description="Helical" evidence="6">
    <location>
        <begin position="174"/>
        <end position="194"/>
    </location>
</feature>
<dbReference type="CDD" id="cd06173">
    <property type="entry name" value="MFS_MefA_like"/>
    <property type="match status" value="1"/>
</dbReference>
<dbReference type="InterPro" id="IPR036259">
    <property type="entry name" value="MFS_trans_sf"/>
</dbReference>
<gene>
    <name evidence="8" type="ORF">EV652_103330</name>
</gene>
<feature type="transmembrane region" description="Helical" evidence="6">
    <location>
        <begin position="358"/>
        <end position="375"/>
    </location>
</feature>
<keyword evidence="2" id="KW-1003">Cell membrane</keyword>
<dbReference type="PROSITE" id="PS50850">
    <property type="entry name" value="MFS"/>
    <property type="match status" value="1"/>
</dbReference>
<proteinExistence type="predicted"/>
<evidence type="ECO:0000256" key="6">
    <source>
        <dbReference type="SAM" id="Phobius"/>
    </source>
</evidence>
<dbReference type="EMBL" id="SLWN01000003">
    <property type="protein sequence ID" value="TCO33330.1"/>
    <property type="molecule type" value="Genomic_DNA"/>
</dbReference>
<feature type="transmembrane region" description="Helical" evidence="6">
    <location>
        <begin position="222"/>
        <end position="243"/>
    </location>
</feature>
<reference evidence="8 9" key="1">
    <citation type="journal article" date="2015" name="Stand. Genomic Sci.">
        <title>Genomic Encyclopedia of Bacterial and Archaeal Type Strains, Phase III: the genomes of soil and plant-associated and newly described type strains.</title>
        <authorList>
            <person name="Whitman W.B."/>
            <person name="Woyke T."/>
            <person name="Klenk H.P."/>
            <person name="Zhou Y."/>
            <person name="Lilburn T.G."/>
            <person name="Beck B.J."/>
            <person name="De Vos P."/>
            <person name="Vandamme P."/>
            <person name="Eisen J.A."/>
            <person name="Garrity G."/>
            <person name="Hugenholtz P."/>
            <person name="Kyrpides N.C."/>
        </authorList>
    </citation>
    <scope>NUCLEOTIDE SEQUENCE [LARGE SCALE GENOMIC DNA]</scope>
    <source>
        <strain evidence="8 9">VKM Ac-2572</strain>
    </source>
</reference>
<evidence type="ECO:0000256" key="3">
    <source>
        <dbReference type="ARBA" id="ARBA00022692"/>
    </source>
</evidence>
<evidence type="ECO:0000256" key="4">
    <source>
        <dbReference type="ARBA" id="ARBA00022989"/>
    </source>
</evidence>
<comment type="subcellular location">
    <subcellularLocation>
        <location evidence="1">Cell membrane</location>
        <topology evidence="1">Multi-pass membrane protein</topology>
    </subcellularLocation>
</comment>
<dbReference type="GO" id="GO:0022857">
    <property type="term" value="F:transmembrane transporter activity"/>
    <property type="evidence" value="ECO:0007669"/>
    <property type="project" value="InterPro"/>
</dbReference>
<dbReference type="OrthoDB" id="7441468at2"/>
<evidence type="ECO:0000256" key="2">
    <source>
        <dbReference type="ARBA" id="ARBA00022475"/>
    </source>
</evidence>
<dbReference type="InterPro" id="IPR011701">
    <property type="entry name" value="MFS"/>
</dbReference>
<sequence length="451" mass="47677">MSEQNSTFKRLLVNTLIANVTTTFLSFALAFWVYLVTESVLVASIVSGSSMLAGALFGAVFGAIVDANRKKTAMVISSSTTGAAFAAAGLVYLLVPVTDWNKPWFWVFAALVLLGSLAGGLRSIALSTTVTLLVPADRRDKANGMVGTVNGLAHLVTSVLSGLSVGFLGMGGTVTIAVVLTTVVLGHLLIAIRIDEPRPARHQRNHLDLRGSWRTMRAVPGLVPLVLFSTFNNLIMGVFMTLMDPYGLILFSVESWGLVLGITSIGFIAGGAIVARFGLGRSPLRILLLANVAIAVIGMTTAIREWQSLLVLGMLGFMLVVPIAEAAEQTILQRVVPFETQGRIFGFAHSIESASTPVAAFAIGPVAQFLLIPYMNSTSGDSTFGWLLGSGQARGLALTFVVASTIMLIVVLLAFLTKTYRRLTAEYDAISAPTDITPAPAPAPEPQLVAA</sequence>
<feature type="transmembrane region" description="Helical" evidence="6">
    <location>
        <begin position="309"/>
        <end position="327"/>
    </location>
</feature>
<feature type="transmembrane region" description="Helical" evidence="6">
    <location>
        <begin position="12"/>
        <end position="35"/>
    </location>
</feature>
<feature type="transmembrane region" description="Helical" evidence="6">
    <location>
        <begin position="286"/>
        <end position="303"/>
    </location>
</feature>
<comment type="caution">
    <text evidence="8">The sequence shown here is derived from an EMBL/GenBank/DDBJ whole genome shotgun (WGS) entry which is preliminary data.</text>
</comment>
<dbReference type="AlphaFoldDB" id="A0A4V2S0N1"/>
<dbReference type="PANTHER" id="PTHR23513">
    <property type="entry name" value="INTEGRAL MEMBRANE EFFLUX PROTEIN-RELATED"/>
    <property type="match status" value="1"/>
</dbReference>
<dbReference type="RefSeq" id="WP_132208793.1">
    <property type="nucleotide sequence ID" value="NZ_SLWN01000003.1"/>
</dbReference>
<feature type="domain" description="Major facilitator superfamily (MFS) profile" evidence="7">
    <location>
        <begin position="7"/>
        <end position="422"/>
    </location>
</feature>
<evidence type="ECO:0000259" key="7">
    <source>
        <dbReference type="PROSITE" id="PS50850"/>
    </source>
</evidence>
<dbReference type="PANTHER" id="PTHR23513:SF6">
    <property type="entry name" value="MAJOR FACILITATOR SUPERFAMILY ASSOCIATED DOMAIN-CONTAINING PROTEIN"/>
    <property type="match status" value="1"/>
</dbReference>
<feature type="transmembrane region" description="Helical" evidence="6">
    <location>
        <begin position="255"/>
        <end position="279"/>
    </location>
</feature>
<dbReference type="Proteomes" id="UP000294508">
    <property type="component" value="Unassembled WGS sequence"/>
</dbReference>
<keyword evidence="3 6" id="KW-0812">Transmembrane</keyword>
<dbReference type="GO" id="GO:0005886">
    <property type="term" value="C:plasma membrane"/>
    <property type="evidence" value="ECO:0007669"/>
    <property type="project" value="UniProtKB-SubCell"/>
</dbReference>
<dbReference type="Pfam" id="PF07690">
    <property type="entry name" value="MFS_1"/>
    <property type="match status" value="1"/>
</dbReference>
<dbReference type="Gene3D" id="1.20.1250.20">
    <property type="entry name" value="MFS general substrate transporter like domains"/>
    <property type="match status" value="1"/>
</dbReference>
<keyword evidence="5 6" id="KW-0472">Membrane</keyword>
<organism evidence="8 9">
    <name type="scientific">Kribbella steppae</name>
    <dbReference type="NCBI Taxonomy" id="2512223"/>
    <lineage>
        <taxon>Bacteria</taxon>
        <taxon>Bacillati</taxon>
        <taxon>Actinomycetota</taxon>
        <taxon>Actinomycetes</taxon>
        <taxon>Propionibacteriales</taxon>
        <taxon>Kribbellaceae</taxon>
        <taxon>Kribbella</taxon>
    </lineage>
</organism>
<feature type="transmembrane region" description="Helical" evidence="6">
    <location>
        <begin position="72"/>
        <end position="94"/>
    </location>
</feature>
<evidence type="ECO:0000256" key="1">
    <source>
        <dbReference type="ARBA" id="ARBA00004651"/>
    </source>
</evidence>
<keyword evidence="4 6" id="KW-1133">Transmembrane helix</keyword>
<keyword evidence="9" id="KW-1185">Reference proteome</keyword>
<dbReference type="InterPro" id="IPR020846">
    <property type="entry name" value="MFS_dom"/>
</dbReference>
<evidence type="ECO:0000256" key="5">
    <source>
        <dbReference type="ARBA" id="ARBA00023136"/>
    </source>
</evidence>
<name>A0A4V2S0N1_9ACTN</name>
<evidence type="ECO:0000313" key="8">
    <source>
        <dbReference type="EMBL" id="TCO33330.1"/>
    </source>
</evidence>
<protein>
    <submittedName>
        <fullName evidence="8">DHA3 family multidrug efflux protein-like MFS transporter</fullName>
    </submittedName>
</protein>
<feature type="transmembrane region" description="Helical" evidence="6">
    <location>
        <begin position="41"/>
        <end position="65"/>
    </location>
</feature>
<feature type="transmembrane region" description="Helical" evidence="6">
    <location>
        <begin position="395"/>
        <end position="416"/>
    </location>
</feature>
<feature type="transmembrane region" description="Helical" evidence="6">
    <location>
        <begin position="146"/>
        <end position="168"/>
    </location>
</feature>
<accession>A0A4V2S0N1</accession>
<evidence type="ECO:0000313" key="9">
    <source>
        <dbReference type="Proteomes" id="UP000294508"/>
    </source>
</evidence>
<feature type="transmembrane region" description="Helical" evidence="6">
    <location>
        <begin position="106"/>
        <end position="134"/>
    </location>
</feature>